<keyword evidence="2" id="KW-0158">Chromosome</keyword>
<evidence type="ECO:0000313" key="7">
    <source>
        <dbReference type="EMBL" id="KAK9832703.1"/>
    </source>
</evidence>
<feature type="region of interest" description="Disordered" evidence="5">
    <location>
        <begin position="274"/>
        <end position="301"/>
    </location>
</feature>
<sequence>MAGATMAELEDLQDAPLGVEVQRGKEVWAGTVAMADGEPAWAASAQCWTSGHVGRLWATTGLGEVLLPAALACADRVDVSRGAWEAILRRRWDGRVLLVRPRAPGGLFAGAQHHGGELDPAYCAFYEASVAAAAGSPGEGVPSQALSMQVVATTPHGIAIPMRLLLVPSEGNDLAGFVFDALAQDAKDALRAAAIEGGVMGEGGPGGGEGVPVVAVPPPEMPGAVMPAAALELGGGMTMAQLSALQAHLQAMPPGTGGMDNAQVLQMAMASLPGLAQSGNPQARNPAPRPRRPKREYEPAETEAIIEGCRRYATSTRKWHDIMKDEELRSRLAPWRTNVDLKDRWRSLVKAAQSGDPKRAGGHLGPEQIALILTLAQPPPTESQPPPAALGPEAIAQGLAQGMPQGMPGLPPGMQLPLGMYLPQDGGGLSMGSGPMEGHPAAHPSMDGHPMGGHEMGGHAMGGAHEMEGVPQGHPEAHLVGAPMQEEGPPGDPAPQAQEEVPASALT</sequence>
<evidence type="ECO:0000256" key="3">
    <source>
        <dbReference type="ARBA" id="ARBA00023125"/>
    </source>
</evidence>
<name>A0AAW1RGE1_9CHLO</name>
<evidence type="ECO:0000256" key="1">
    <source>
        <dbReference type="ARBA" id="ARBA00004123"/>
    </source>
</evidence>
<dbReference type="InterPro" id="IPR009057">
    <property type="entry name" value="Homeodomain-like_sf"/>
</dbReference>
<reference evidence="7 8" key="1">
    <citation type="journal article" date="2024" name="Nat. Commun.">
        <title>Phylogenomics reveals the evolutionary origins of lichenization in chlorophyte algae.</title>
        <authorList>
            <person name="Puginier C."/>
            <person name="Libourel C."/>
            <person name="Otte J."/>
            <person name="Skaloud P."/>
            <person name="Haon M."/>
            <person name="Grisel S."/>
            <person name="Petersen M."/>
            <person name="Berrin J.G."/>
            <person name="Delaux P.M."/>
            <person name="Dal Grande F."/>
            <person name="Keller J."/>
        </authorList>
    </citation>
    <scope>NUCLEOTIDE SEQUENCE [LARGE SCALE GENOMIC DNA]</scope>
    <source>
        <strain evidence="7 8">SAG 245.80</strain>
    </source>
</reference>
<dbReference type="GO" id="GO:0003691">
    <property type="term" value="F:double-stranded telomeric DNA binding"/>
    <property type="evidence" value="ECO:0007669"/>
    <property type="project" value="InterPro"/>
</dbReference>
<dbReference type="PANTHER" id="PTHR46267">
    <property type="entry name" value="SINGLE MYB HISTONE 4"/>
    <property type="match status" value="1"/>
</dbReference>
<dbReference type="InterPro" id="IPR001005">
    <property type="entry name" value="SANT/Myb"/>
</dbReference>
<organism evidence="7 8">
    <name type="scientific">Elliptochloris bilobata</name>
    <dbReference type="NCBI Taxonomy" id="381761"/>
    <lineage>
        <taxon>Eukaryota</taxon>
        <taxon>Viridiplantae</taxon>
        <taxon>Chlorophyta</taxon>
        <taxon>core chlorophytes</taxon>
        <taxon>Trebouxiophyceae</taxon>
        <taxon>Trebouxiophyceae incertae sedis</taxon>
        <taxon>Elliptochloris clade</taxon>
        <taxon>Elliptochloris</taxon>
    </lineage>
</organism>
<feature type="domain" description="Myb-like" evidence="6">
    <location>
        <begin position="289"/>
        <end position="349"/>
    </location>
</feature>
<comment type="caution">
    <text evidence="7">The sequence shown here is derived from an EMBL/GenBank/DDBJ whole genome shotgun (WGS) entry which is preliminary data.</text>
</comment>
<evidence type="ECO:0000256" key="5">
    <source>
        <dbReference type="SAM" id="MobiDB-lite"/>
    </source>
</evidence>
<dbReference type="GO" id="GO:0005634">
    <property type="term" value="C:nucleus"/>
    <property type="evidence" value="ECO:0007669"/>
    <property type="project" value="UniProtKB-SubCell"/>
</dbReference>
<accession>A0AAW1RGE1</accession>
<dbReference type="PANTHER" id="PTHR46267:SF15">
    <property type="entry name" value="WINGED HELIX-TURN-HELIX TRANSCRIPTION REPRESSOR DNA-BINDING PROTEIN-RELATED"/>
    <property type="match status" value="1"/>
</dbReference>
<feature type="region of interest" description="Disordered" evidence="5">
    <location>
        <begin position="479"/>
        <end position="507"/>
    </location>
</feature>
<evidence type="ECO:0000256" key="4">
    <source>
        <dbReference type="ARBA" id="ARBA00023242"/>
    </source>
</evidence>
<keyword evidence="8" id="KW-1185">Reference proteome</keyword>
<dbReference type="PROSITE" id="PS50090">
    <property type="entry name" value="MYB_LIKE"/>
    <property type="match status" value="1"/>
</dbReference>
<dbReference type="Proteomes" id="UP001445335">
    <property type="component" value="Unassembled WGS sequence"/>
</dbReference>
<gene>
    <name evidence="7" type="ORF">WJX81_002198</name>
</gene>
<protein>
    <recommendedName>
        <fullName evidence="6">Myb-like domain-containing protein</fullName>
    </recommendedName>
</protein>
<dbReference type="SUPFAM" id="SSF46689">
    <property type="entry name" value="Homeodomain-like"/>
    <property type="match status" value="1"/>
</dbReference>
<comment type="subcellular location">
    <subcellularLocation>
        <location evidence="1">Nucleus</location>
    </subcellularLocation>
</comment>
<evidence type="ECO:0000256" key="2">
    <source>
        <dbReference type="ARBA" id="ARBA00022454"/>
    </source>
</evidence>
<dbReference type="AlphaFoldDB" id="A0AAW1RGE1"/>
<dbReference type="InterPro" id="IPR044597">
    <property type="entry name" value="SMH1-6"/>
</dbReference>
<proteinExistence type="predicted"/>
<dbReference type="Gene3D" id="1.10.246.220">
    <property type="match status" value="1"/>
</dbReference>
<dbReference type="CDD" id="cd11660">
    <property type="entry name" value="SANT_TRF"/>
    <property type="match status" value="1"/>
</dbReference>
<keyword evidence="4" id="KW-0539">Nucleus</keyword>
<evidence type="ECO:0000313" key="8">
    <source>
        <dbReference type="Proteomes" id="UP001445335"/>
    </source>
</evidence>
<dbReference type="EMBL" id="JALJOU010000039">
    <property type="protein sequence ID" value="KAK9832703.1"/>
    <property type="molecule type" value="Genomic_DNA"/>
</dbReference>
<evidence type="ECO:0000259" key="6">
    <source>
        <dbReference type="PROSITE" id="PS50090"/>
    </source>
</evidence>
<keyword evidence="3" id="KW-0238">DNA-binding</keyword>